<dbReference type="Proteomes" id="UP000257144">
    <property type="component" value="Unassembled WGS sequence"/>
</dbReference>
<dbReference type="PANTHER" id="PTHR36842">
    <property type="entry name" value="PROTEIN TOLB HOMOLOG"/>
    <property type="match status" value="1"/>
</dbReference>
<dbReference type="InterPro" id="IPR036582">
    <property type="entry name" value="Mao_N_sf"/>
</dbReference>
<proteinExistence type="predicted"/>
<feature type="signal peptide" evidence="1">
    <location>
        <begin position="1"/>
        <end position="21"/>
    </location>
</feature>
<reference evidence="3 4" key="1">
    <citation type="submission" date="2018-07" db="EMBL/GenBank/DDBJ databases">
        <title>Bacillus sp. YLB-04 draft genome sequence.</title>
        <authorList>
            <person name="Yu L."/>
            <person name="Tang X."/>
        </authorList>
    </citation>
    <scope>NUCLEOTIDE SEQUENCE [LARGE SCALE GENOMIC DNA]</scope>
    <source>
        <strain evidence="3 4">YLB-04</strain>
    </source>
</reference>
<evidence type="ECO:0000259" key="2">
    <source>
        <dbReference type="Pfam" id="PF07833"/>
    </source>
</evidence>
<dbReference type="Pfam" id="PF07833">
    <property type="entry name" value="Cu_amine_oxidN1"/>
    <property type="match status" value="2"/>
</dbReference>
<evidence type="ECO:0000313" key="3">
    <source>
        <dbReference type="EMBL" id="RDU37028.1"/>
    </source>
</evidence>
<dbReference type="Gene3D" id="3.30.457.10">
    <property type="entry name" value="Copper amine oxidase-like, N-terminal domain"/>
    <property type="match status" value="1"/>
</dbReference>
<name>A0A3D8GRG9_9BACI</name>
<dbReference type="InterPro" id="IPR012854">
    <property type="entry name" value="Cu_amine_oxidase-like_N"/>
</dbReference>
<keyword evidence="4" id="KW-1185">Reference proteome</keyword>
<sequence length="593" mass="63336">MRRQFSNLAIAAVVVSGGLFAPVATNVTYAASVKLEAKASVKNEIVVVNGQEKVVGTSIVKNKKLYSSKQLATSMSAAIAYNAKTKVYTVSKKVGSQLKKIEYKANSATASVNGKQTKLAAAPVVVGATLFVEPASFIRALGGDVLADKNLLISTSSSFKTEAKTLTFDGSDKKVATLTANGRQLHSIQDVAKLFNAATSVTNKDVKITQANKTIKLKLYQNTITVDNKAQKVKQNPIMVKGIVYAELSDIVAFLGGDIVPTKTGVFVSTAGLPSGDTFNPQWVDNTTILVTSETEEESHSALLHIPSKKELFTINGTELTVSPNGKLAIFSDETGAVHLADLNAKKITTINSDDDSVKVEFVWAKDGKGAYFIQGEKSDAVSYINIQTGALTEIFKDKLGYKSNLRLSIDGTKLLYTVGKEGNTKVSEGDNSEVIDIDITGTEEQIYLINLSDEKKVAAAVTSSTDNKVYPAFLSNGNIVYLSADPESDNLPALKMLSGDGKKTDDLVANKDILAITVTAQGKIFILANEDLTTIYEVNPDTKKATKVLETKLELTSFTVSNDGKSIIATTPGTNGDTVVFYKNGAFEALTK</sequence>
<dbReference type="RefSeq" id="WP_115451856.1">
    <property type="nucleotide sequence ID" value="NZ_QNQT01000003.1"/>
</dbReference>
<dbReference type="OrthoDB" id="2768010at2"/>
<dbReference type="Gene3D" id="2.120.10.30">
    <property type="entry name" value="TolB, C-terminal domain"/>
    <property type="match status" value="1"/>
</dbReference>
<comment type="caution">
    <text evidence="3">The sequence shown here is derived from an EMBL/GenBank/DDBJ whole genome shotgun (WGS) entry which is preliminary data.</text>
</comment>
<keyword evidence="1" id="KW-0732">Signal</keyword>
<accession>A0A3D8GRG9</accession>
<dbReference type="SUPFAM" id="SSF55383">
    <property type="entry name" value="Copper amine oxidase, domain N"/>
    <property type="match status" value="2"/>
</dbReference>
<evidence type="ECO:0000313" key="4">
    <source>
        <dbReference type="Proteomes" id="UP000257144"/>
    </source>
</evidence>
<evidence type="ECO:0000256" key="1">
    <source>
        <dbReference type="SAM" id="SignalP"/>
    </source>
</evidence>
<dbReference type="EMBL" id="QNQT01000003">
    <property type="protein sequence ID" value="RDU37028.1"/>
    <property type="molecule type" value="Genomic_DNA"/>
</dbReference>
<gene>
    <name evidence="3" type="ORF">DRW41_10085</name>
</gene>
<feature type="domain" description="Copper amine oxidase-like N-terminal" evidence="2">
    <location>
        <begin position="173"/>
        <end position="259"/>
    </location>
</feature>
<dbReference type="SUPFAM" id="SSF82171">
    <property type="entry name" value="DPP6 N-terminal domain-like"/>
    <property type="match status" value="1"/>
</dbReference>
<dbReference type="InterPro" id="IPR011042">
    <property type="entry name" value="6-blade_b-propeller_TolB-like"/>
</dbReference>
<feature type="chain" id="PRO_5039640827" description="Copper amine oxidase-like N-terminal domain-containing protein" evidence="1">
    <location>
        <begin position="22"/>
        <end position="593"/>
    </location>
</feature>
<feature type="domain" description="Copper amine oxidase-like N-terminal" evidence="2">
    <location>
        <begin position="48"/>
        <end position="149"/>
    </location>
</feature>
<organism evidence="3 4">
    <name type="scientific">Neobacillus piezotolerans</name>
    <dbReference type="NCBI Taxonomy" id="2259171"/>
    <lineage>
        <taxon>Bacteria</taxon>
        <taxon>Bacillati</taxon>
        <taxon>Bacillota</taxon>
        <taxon>Bacilli</taxon>
        <taxon>Bacillales</taxon>
        <taxon>Bacillaceae</taxon>
        <taxon>Neobacillus</taxon>
    </lineage>
</organism>
<dbReference type="AlphaFoldDB" id="A0A3D8GRG9"/>
<protein>
    <recommendedName>
        <fullName evidence="2">Copper amine oxidase-like N-terminal domain-containing protein</fullName>
    </recommendedName>
</protein>
<dbReference type="PANTHER" id="PTHR36842:SF1">
    <property type="entry name" value="PROTEIN TOLB"/>
    <property type="match status" value="1"/>
</dbReference>